<dbReference type="SMART" id="SM00829">
    <property type="entry name" value="PKS_ER"/>
    <property type="match status" value="1"/>
</dbReference>
<evidence type="ECO:0000259" key="2">
    <source>
        <dbReference type="SMART" id="SM00829"/>
    </source>
</evidence>
<dbReference type="InterPro" id="IPR002364">
    <property type="entry name" value="Quin_OxRdtase/zeta-crystal_CS"/>
</dbReference>
<proteinExistence type="predicted"/>
<dbReference type="InterPro" id="IPR050700">
    <property type="entry name" value="YIM1/Zinc_Alcohol_DH_Fams"/>
</dbReference>
<dbReference type="Gene3D" id="3.40.50.720">
    <property type="entry name" value="NAD(P)-binding Rossmann-like Domain"/>
    <property type="match status" value="1"/>
</dbReference>
<dbReference type="Proteomes" id="UP001157125">
    <property type="component" value="Unassembled WGS sequence"/>
</dbReference>
<reference evidence="4" key="1">
    <citation type="journal article" date="2019" name="Int. J. Syst. Evol. Microbiol.">
        <title>The Global Catalogue of Microorganisms (GCM) 10K type strain sequencing project: providing services to taxonomists for standard genome sequencing and annotation.</title>
        <authorList>
            <consortium name="The Broad Institute Genomics Platform"/>
            <consortium name="The Broad Institute Genome Sequencing Center for Infectious Disease"/>
            <person name="Wu L."/>
            <person name="Ma J."/>
        </authorList>
    </citation>
    <scope>NUCLEOTIDE SEQUENCE [LARGE SCALE GENOMIC DNA]</scope>
    <source>
        <strain evidence="4">NBRC 112299</strain>
    </source>
</reference>
<dbReference type="EMBL" id="BSUN01000001">
    <property type="protein sequence ID" value="GMA34642.1"/>
    <property type="molecule type" value="Genomic_DNA"/>
</dbReference>
<name>A0ABQ6ICC7_9MICO</name>
<accession>A0ABQ6ICC7</accession>
<gene>
    <name evidence="3" type="ORF">GCM10025876_08460</name>
</gene>
<keyword evidence="4" id="KW-1185">Reference proteome</keyword>
<dbReference type="PANTHER" id="PTHR11695">
    <property type="entry name" value="ALCOHOL DEHYDROGENASE RELATED"/>
    <property type="match status" value="1"/>
</dbReference>
<keyword evidence="1" id="KW-0560">Oxidoreductase</keyword>
<evidence type="ECO:0000256" key="1">
    <source>
        <dbReference type="ARBA" id="ARBA00023002"/>
    </source>
</evidence>
<sequence>MRAIAYSAFGGPDVLSLTDLPEPHRGPDTVVVEVRAASINPVDSYLRGGHLEGLLDTQFPAVPGWDVAGVVVQAGLDTPELRVGDEVFAYARKDTVGAGTLAERVAVPARTAALKPTSLSFVEAAAVPLTGLTALQTLRRAGVGEGHRVLIHGASGGVGTFGVQIARHLGAHVVGTASAANHDYLCDLGAEPIEYGASLVEQASEHAPDGFDAIIDFAGGASLDSAAALLAPTGVVASIADARAATELGGHYVWVRPDADDLRTLATWIDAGHLRVEVARTYPLEQAADAYRDLATGHTRGKIVVTVP</sequence>
<feature type="domain" description="Enoyl reductase (ER)" evidence="2">
    <location>
        <begin position="10"/>
        <end position="305"/>
    </location>
</feature>
<dbReference type="Pfam" id="PF08240">
    <property type="entry name" value="ADH_N"/>
    <property type="match status" value="1"/>
</dbReference>
<evidence type="ECO:0000313" key="4">
    <source>
        <dbReference type="Proteomes" id="UP001157125"/>
    </source>
</evidence>
<evidence type="ECO:0000313" key="3">
    <source>
        <dbReference type="EMBL" id="GMA34642.1"/>
    </source>
</evidence>
<dbReference type="InterPro" id="IPR020843">
    <property type="entry name" value="ER"/>
</dbReference>
<dbReference type="CDD" id="cd05289">
    <property type="entry name" value="MDR_like_2"/>
    <property type="match status" value="1"/>
</dbReference>
<dbReference type="PROSITE" id="PS01162">
    <property type="entry name" value="QOR_ZETA_CRYSTAL"/>
    <property type="match status" value="1"/>
</dbReference>
<dbReference type="PANTHER" id="PTHR11695:SF294">
    <property type="entry name" value="RETICULON-4-INTERACTING PROTEIN 1, MITOCHONDRIAL"/>
    <property type="match status" value="1"/>
</dbReference>
<dbReference type="RefSeq" id="WP_284327512.1">
    <property type="nucleotide sequence ID" value="NZ_BSUN01000001.1"/>
</dbReference>
<dbReference type="InterPro" id="IPR011032">
    <property type="entry name" value="GroES-like_sf"/>
</dbReference>
<comment type="caution">
    <text evidence="3">The sequence shown here is derived from an EMBL/GenBank/DDBJ whole genome shotgun (WGS) entry which is preliminary data.</text>
</comment>
<dbReference type="SUPFAM" id="SSF50129">
    <property type="entry name" value="GroES-like"/>
    <property type="match status" value="1"/>
</dbReference>
<dbReference type="SUPFAM" id="SSF51735">
    <property type="entry name" value="NAD(P)-binding Rossmann-fold domains"/>
    <property type="match status" value="1"/>
</dbReference>
<dbReference type="Pfam" id="PF13602">
    <property type="entry name" value="ADH_zinc_N_2"/>
    <property type="match status" value="1"/>
</dbReference>
<dbReference type="InterPro" id="IPR013154">
    <property type="entry name" value="ADH-like_N"/>
</dbReference>
<dbReference type="Gene3D" id="3.90.180.10">
    <property type="entry name" value="Medium-chain alcohol dehydrogenases, catalytic domain"/>
    <property type="match status" value="1"/>
</dbReference>
<organism evidence="3 4">
    <name type="scientific">Demequina litorisediminis</name>
    <dbReference type="NCBI Taxonomy" id="1849022"/>
    <lineage>
        <taxon>Bacteria</taxon>
        <taxon>Bacillati</taxon>
        <taxon>Actinomycetota</taxon>
        <taxon>Actinomycetes</taxon>
        <taxon>Micrococcales</taxon>
        <taxon>Demequinaceae</taxon>
        <taxon>Demequina</taxon>
    </lineage>
</organism>
<protein>
    <submittedName>
        <fullName evidence="3">NADPH:quinone reductase</fullName>
    </submittedName>
</protein>
<dbReference type="InterPro" id="IPR036291">
    <property type="entry name" value="NAD(P)-bd_dom_sf"/>
</dbReference>